<keyword evidence="1" id="KW-0812">Transmembrane</keyword>
<evidence type="ECO:0000256" key="1">
    <source>
        <dbReference type="SAM" id="Phobius"/>
    </source>
</evidence>
<gene>
    <name evidence="3" type="ORF">D4L85_01440</name>
</gene>
<dbReference type="EMBL" id="CP032382">
    <property type="protein sequence ID" value="AYB29325.1"/>
    <property type="molecule type" value="Genomic_DNA"/>
</dbReference>
<protein>
    <submittedName>
        <fullName evidence="3">DUF3592 domain-containing protein</fullName>
    </submittedName>
</protein>
<dbReference type="KEGG" id="chk:D4L85_01440"/>
<dbReference type="Proteomes" id="UP000266183">
    <property type="component" value="Chromosome"/>
</dbReference>
<proteinExistence type="predicted"/>
<feature type="transmembrane region" description="Helical" evidence="1">
    <location>
        <begin position="113"/>
        <end position="136"/>
    </location>
</feature>
<organism evidence="3 4">
    <name type="scientific">Chryseolinea soli</name>
    <dbReference type="NCBI Taxonomy" id="2321403"/>
    <lineage>
        <taxon>Bacteria</taxon>
        <taxon>Pseudomonadati</taxon>
        <taxon>Bacteroidota</taxon>
        <taxon>Cytophagia</taxon>
        <taxon>Cytophagales</taxon>
        <taxon>Fulvivirgaceae</taxon>
        <taxon>Chryseolinea</taxon>
    </lineage>
</organism>
<name>A0A385SHD2_9BACT</name>
<feature type="transmembrane region" description="Helical" evidence="1">
    <location>
        <begin position="7"/>
        <end position="26"/>
    </location>
</feature>
<accession>A0A385SHD2</accession>
<keyword evidence="4" id="KW-1185">Reference proteome</keyword>
<feature type="domain" description="DUF3592" evidence="2">
    <location>
        <begin position="53"/>
        <end position="106"/>
    </location>
</feature>
<dbReference type="Pfam" id="PF12158">
    <property type="entry name" value="DUF3592"/>
    <property type="match status" value="1"/>
</dbReference>
<dbReference type="AlphaFoldDB" id="A0A385SHD2"/>
<keyword evidence="1" id="KW-0472">Membrane</keyword>
<reference evidence="4" key="1">
    <citation type="submission" date="2018-09" db="EMBL/GenBank/DDBJ databases">
        <title>Chryseolinea sp. KIS68-18 isolated from soil.</title>
        <authorList>
            <person name="Weon H.-Y."/>
            <person name="Kwon S.-W."/>
            <person name="Lee S.A."/>
        </authorList>
    </citation>
    <scope>NUCLEOTIDE SEQUENCE [LARGE SCALE GENOMIC DNA]</scope>
    <source>
        <strain evidence="4">KIS68-18</strain>
    </source>
</reference>
<evidence type="ECO:0000313" key="4">
    <source>
        <dbReference type="Proteomes" id="UP000266183"/>
    </source>
</evidence>
<keyword evidence="1" id="KW-1133">Transmembrane helix</keyword>
<evidence type="ECO:0000259" key="2">
    <source>
        <dbReference type="Pfam" id="PF12158"/>
    </source>
</evidence>
<evidence type="ECO:0000313" key="3">
    <source>
        <dbReference type="EMBL" id="AYB29325.1"/>
    </source>
</evidence>
<sequence length="141" mass="15766">MPSILDFELFIVILSSVLLIVGAKLWQDGNHLVKNGKTATAVVFRNNFKTYLEGGSGLYYPVVRFLTDKQEWITEELSVGYNPKKREGAKLRVIYDPENPTEVEIHSILQLRILPLLFIVAGVAGMGLSSLEYLGITDIVK</sequence>
<dbReference type="InterPro" id="IPR021994">
    <property type="entry name" value="DUF3592"/>
</dbReference>